<evidence type="ECO:0000256" key="27">
    <source>
        <dbReference type="ARBA" id="ARBA00049031"/>
    </source>
</evidence>
<dbReference type="InterPro" id="IPR054352">
    <property type="entry name" value="ACT_Aspartokinase"/>
</dbReference>
<comment type="function">
    <text evidence="24">Bifunctional aspartate kinase and homoserine dehydrogenase that catalyzes the first and the third steps toward the synthesis of lysine, methionine and threonine from aspartate.</text>
</comment>
<comment type="catalytic activity">
    <reaction evidence="25">
        <text>L-aspartate + ATP = 4-phospho-L-aspartate + ADP</text>
        <dbReference type="Rhea" id="RHEA:23776"/>
        <dbReference type="ChEBI" id="CHEBI:29991"/>
        <dbReference type="ChEBI" id="CHEBI:30616"/>
        <dbReference type="ChEBI" id="CHEBI:57535"/>
        <dbReference type="ChEBI" id="CHEBI:456216"/>
        <dbReference type="EC" id="2.7.2.4"/>
    </reaction>
    <physiologicalReaction direction="left-to-right" evidence="25">
        <dbReference type="Rhea" id="RHEA:23777"/>
    </physiologicalReaction>
</comment>
<dbReference type="Gene3D" id="3.30.70.260">
    <property type="match status" value="1"/>
</dbReference>
<dbReference type="EC" id="2.7.2.4" evidence="29"/>
<evidence type="ECO:0000259" key="28">
    <source>
        <dbReference type="PROSITE" id="PS51671"/>
    </source>
</evidence>
<dbReference type="Gene3D" id="3.30.360.10">
    <property type="entry name" value="Dihydrodipicolinate Reductase, domain 2"/>
    <property type="match status" value="1"/>
</dbReference>
<evidence type="ECO:0000256" key="15">
    <source>
        <dbReference type="ARBA" id="ARBA00022777"/>
    </source>
</evidence>
<dbReference type="SUPFAM" id="SSF53633">
    <property type="entry name" value="Carbamate kinase-like"/>
    <property type="match status" value="1"/>
</dbReference>
<keyword evidence="14" id="KW-0547">Nucleotide-binding</keyword>
<dbReference type="Pfam" id="PF00742">
    <property type="entry name" value="Homoserine_dh"/>
    <property type="match status" value="1"/>
</dbReference>
<dbReference type="Pfam" id="PF03447">
    <property type="entry name" value="NAD_binding_3"/>
    <property type="match status" value="1"/>
</dbReference>
<comment type="similarity">
    <text evidence="8">In the N-terminal section; belongs to the aspartokinase family.</text>
</comment>
<dbReference type="CDD" id="cd04921">
    <property type="entry name" value="ACT_AKi-HSDH-ThrA-like_1"/>
    <property type="match status" value="1"/>
</dbReference>
<dbReference type="GO" id="GO:0009086">
    <property type="term" value="P:methionine biosynthetic process"/>
    <property type="evidence" value="ECO:0007669"/>
    <property type="project" value="UniProtKB-KW"/>
</dbReference>
<dbReference type="NCBIfam" id="TIGR00657">
    <property type="entry name" value="asp_kinases"/>
    <property type="match status" value="1"/>
</dbReference>
<evidence type="ECO:0000256" key="5">
    <source>
        <dbReference type="ARBA" id="ARBA00005062"/>
    </source>
</evidence>
<dbReference type="GO" id="GO:0005524">
    <property type="term" value="F:ATP binding"/>
    <property type="evidence" value="ECO:0007669"/>
    <property type="project" value="UniProtKB-KW"/>
</dbReference>
<dbReference type="InterPro" id="IPR002912">
    <property type="entry name" value="ACT_dom"/>
</dbReference>
<evidence type="ECO:0000256" key="9">
    <source>
        <dbReference type="ARBA" id="ARBA00011881"/>
    </source>
</evidence>
<dbReference type="GO" id="GO:0004412">
    <property type="term" value="F:homoserine dehydrogenase activity"/>
    <property type="evidence" value="ECO:0007669"/>
    <property type="project" value="UniProtKB-EC"/>
</dbReference>
<reference evidence="29 30" key="2">
    <citation type="journal article" date="2016" name="Genome Biol. Evol.">
        <title>Extensive mobilome-driven genome diversification in mouse gut-associated Bacteroides vulgatus mpk.</title>
        <authorList>
            <person name="Lange A."/>
            <person name="Beier S."/>
            <person name="Steimle A."/>
            <person name="Autenrieth I.B."/>
            <person name="Huson D.H."/>
            <person name="Frick J.S."/>
        </authorList>
    </citation>
    <scope>NUCLEOTIDE SEQUENCE [LARGE SCALE GENOMIC DNA]</scope>
    <source>
        <strain evidence="30">mpk</strain>
    </source>
</reference>
<dbReference type="InterPro" id="IPR001341">
    <property type="entry name" value="Asp_kinase"/>
</dbReference>
<dbReference type="Pfam" id="PF00696">
    <property type="entry name" value="AA_kinase"/>
    <property type="match status" value="1"/>
</dbReference>
<evidence type="ECO:0000256" key="8">
    <source>
        <dbReference type="ARBA" id="ARBA00010046"/>
    </source>
</evidence>
<dbReference type="InterPro" id="IPR042199">
    <property type="entry name" value="AsparK_Bifunc_asparK/hSer_DH"/>
</dbReference>
<evidence type="ECO:0000256" key="16">
    <source>
        <dbReference type="ARBA" id="ARBA00022840"/>
    </source>
</evidence>
<evidence type="ECO:0000256" key="18">
    <source>
        <dbReference type="ARBA" id="ARBA00023002"/>
    </source>
</evidence>
<reference evidence="30" key="1">
    <citation type="submission" date="2015-10" db="EMBL/GenBank/DDBJ databases">
        <title>Extensive mobilome-driven genome diversification in gut-associated Bacteroides vulgatus mpk.</title>
        <authorList>
            <person name="Beier S."/>
            <person name="Lange A."/>
            <person name="Huson D.H."/>
            <person name="Frick J.-S."/>
            <person name="Autenrieth I.B."/>
        </authorList>
    </citation>
    <scope>NUCLEOTIDE SEQUENCE [LARGE SCALE GENOMIC DNA]</scope>
    <source>
        <strain evidence="30">mpk</strain>
    </source>
</reference>
<dbReference type="FunFam" id="3.30.360.10:FF:000006">
    <property type="entry name" value="Bifunctional aspartokinase/homoserine dehydrogenase"/>
    <property type="match status" value="1"/>
</dbReference>
<dbReference type="Gene3D" id="3.40.1160.10">
    <property type="entry name" value="Acetylglutamate kinase-like"/>
    <property type="match status" value="1"/>
</dbReference>
<dbReference type="InterPro" id="IPR041743">
    <property type="entry name" value="AK-HSDH_N"/>
</dbReference>
<dbReference type="PROSITE" id="PS51671">
    <property type="entry name" value="ACT"/>
    <property type="match status" value="1"/>
</dbReference>
<evidence type="ECO:0000256" key="4">
    <source>
        <dbReference type="ARBA" id="ARBA00005056"/>
    </source>
</evidence>
<dbReference type="Gene3D" id="3.40.50.720">
    <property type="entry name" value="NAD(P)-binding Rossmann-like Domain"/>
    <property type="match status" value="1"/>
</dbReference>
<protein>
    <submittedName>
        <fullName evidence="29">Aspartokinase / Homoserine dehydrogenase</fullName>
        <ecNumber evidence="29">1.1.1.3</ecNumber>
        <ecNumber evidence="29">2.7.2.4</ecNumber>
    </submittedName>
</protein>
<comment type="catalytic activity">
    <reaction evidence="26">
        <text>L-homoserine + NADP(+) = L-aspartate 4-semialdehyde + NADPH + H(+)</text>
        <dbReference type="Rhea" id="RHEA:15761"/>
        <dbReference type="ChEBI" id="CHEBI:15378"/>
        <dbReference type="ChEBI" id="CHEBI:57476"/>
        <dbReference type="ChEBI" id="CHEBI:57783"/>
        <dbReference type="ChEBI" id="CHEBI:58349"/>
        <dbReference type="ChEBI" id="CHEBI:537519"/>
        <dbReference type="EC" id="1.1.1.3"/>
    </reaction>
    <physiologicalReaction direction="right-to-left" evidence="26">
        <dbReference type="Rhea" id="RHEA:15763"/>
    </physiologicalReaction>
</comment>
<dbReference type="UniPathway" id="UPA00051">
    <property type="reaction ID" value="UER00462"/>
</dbReference>
<keyword evidence="19" id="KW-0520">NAD</keyword>
<evidence type="ECO:0000256" key="17">
    <source>
        <dbReference type="ARBA" id="ARBA00022857"/>
    </source>
</evidence>
<keyword evidence="17" id="KW-0521">NADP</keyword>
<evidence type="ECO:0000256" key="22">
    <source>
        <dbReference type="ARBA" id="ARBA00023167"/>
    </source>
</evidence>
<gene>
    <name evidence="29" type="ORF">BvMPK_1290</name>
</gene>
<dbReference type="Gene3D" id="1.20.120.1320">
    <property type="entry name" value="Aspartokinase, catalytic domain"/>
    <property type="match status" value="1"/>
</dbReference>
<evidence type="ECO:0000313" key="30">
    <source>
        <dbReference type="Proteomes" id="UP000061587"/>
    </source>
</evidence>
<evidence type="ECO:0000256" key="10">
    <source>
        <dbReference type="ARBA" id="ARBA00022605"/>
    </source>
</evidence>
<dbReference type="PANTHER" id="PTHR43070:SF3">
    <property type="entry name" value="HOMOSERINE DEHYDROGENASE"/>
    <property type="match status" value="1"/>
</dbReference>
<dbReference type="SUPFAM" id="SSF55021">
    <property type="entry name" value="ACT-like"/>
    <property type="match status" value="2"/>
</dbReference>
<keyword evidence="21" id="KW-0457">Lysine biosynthesis</keyword>
<comment type="cofactor">
    <cofactor evidence="1">
        <name>a metal cation</name>
        <dbReference type="ChEBI" id="CHEBI:25213"/>
    </cofactor>
</comment>
<dbReference type="GO" id="GO:0009090">
    <property type="term" value="P:homoserine biosynthetic process"/>
    <property type="evidence" value="ECO:0007669"/>
    <property type="project" value="UniProtKB-ARBA"/>
</dbReference>
<dbReference type="CDD" id="cd04257">
    <property type="entry name" value="AAK_AK-HSDH"/>
    <property type="match status" value="1"/>
</dbReference>
<comment type="pathway">
    <text evidence="3">Amino-acid biosynthesis; L-methionine biosynthesis via de novo pathway; L-homoserine from L-aspartate: step 1/3.</text>
</comment>
<evidence type="ECO:0000256" key="23">
    <source>
        <dbReference type="ARBA" id="ARBA00023268"/>
    </source>
</evidence>
<proteinExistence type="inferred from homology"/>
<dbReference type="EC" id="1.1.1.3" evidence="29"/>
<dbReference type="SUPFAM" id="SSF51735">
    <property type="entry name" value="NAD(P)-binding Rossmann-fold domains"/>
    <property type="match status" value="1"/>
</dbReference>
<comment type="pathway">
    <text evidence="4">Amino-acid biosynthesis; L-threonine biosynthesis; L-threonine from L-aspartate: step 3/5.</text>
</comment>
<dbReference type="InterPro" id="IPR045865">
    <property type="entry name" value="ACT-like_dom_sf"/>
</dbReference>
<dbReference type="InterPro" id="IPR036291">
    <property type="entry name" value="NAD(P)-bd_dom_sf"/>
</dbReference>
<evidence type="ECO:0000256" key="3">
    <source>
        <dbReference type="ARBA" id="ARBA00004986"/>
    </source>
</evidence>
<dbReference type="PATRIC" id="fig|821.40.peg.1527"/>
<dbReference type="Proteomes" id="UP000061587">
    <property type="component" value="Chromosome"/>
</dbReference>
<evidence type="ECO:0000256" key="20">
    <source>
        <dbReference type="ARBA" id="ARBA00023053"/>
    </source>
</evidence>
<dbReference type="Gene3D" id="3.30.2130.10">
    <property type="entry name" value="VC0802-like"/>
    <property type="match status" value="1"/>
</dbReference>
<dbReference type="SUPFAM" id="SSF55347">
    <property type="entry name" value="Glyceraldehyde-3-phosphate dehydrogenase-like, C-terminal domain"/>
    <property type="match status" value="1"/>
</dbReference>
<dbReference type="InterPro" id="IPR018042">
    <property type="entry name" value="Aspartate_kinase_CS"/>
</dbReference>
<dbReference type="AlphaFoldDB" id="A0A0P0M1G8"/>
<dbReference type="InterPro" id="IPR049638">
    <property type="entry name" value="AK-HD"/>
</dbReference>
<dbReference type="Pfam" id="PF22468">
    <property type="entry name" value="ACT_9"/>
    <property type="match status" value="2"/>
</dbReference>
<dbReference type="UniPathway" id="UPA00034">
    <property type="reaction ID" value="UER00015"/>
</dbReference>
<dbReference type="GO" id="GO:0046872">
    <property type="term" value="F:metal ion binding"/>
    <property type="evidence" value="ECO:0007669"/>
    <property type="project" value="UniProtKB-KW"/>
</dbReference>
<keyword evidence="13" id="KW-0479">Metal-binding</keyword>
<comment type="pathway">
    <text evidence="2">Amino-acid biosynthesis; L-lysine biosynthesis via DAP pathway; (S)-tetrahydrodipicolinate from L-aspartate: step 1/4.</text>
</comment>
<keyword evidence="12" id="KW-0791">Threonine biosynthesis</keyword>
<dbReference type="GO" id="GO:0009088">
    <property type="term" value="P:threonine biosynthetic process"/>
    <property type="evidence" value="ECO:0007669"/>
    <property type="project" value="UniProtKB-UniPathway"/>
</dbReference>
<dbReference type="PROSITE" id="PS00324">
    <property type="entry name" value="ASPARTOKINASE"/>
    <property type="match status" value="1"/>
</dbReference>
<keyword evidence="20" id="KW-0915">Sodium</keyword>
<evidence type="ECO:0000256" key="19">
    <source>
        <dbReference type="ARBA" id="ARBA00023027"/>
    </source>
</evidence>
<dbReference type="InterPro" id="IPR001342">
    <property type="entry name" value="HDH_cat"/>
</dbReference>
<dbReference type="InterPro" id="IPR036393">
    <property type="entry name" value="AceGlu_kinase-like_sf"/>
</dbReference>
<sequence length="822" mass="89925">MAKEAGIKIDNCMKVMKFGGTSVGSVNSILSVKQIVEAVEEPVIVVVSALGGITDKLINTSQMAANGDSAYEKEYREIVNRHIEMVYTVIPAGNERTVLLDKVNELLSELKDIFQGIYLIKDLSSKTSATIVSYGERLSSIIVASLIKGAVWYDSRNFIKTEKKHAKHILDSELTTRLVKETFQKLPEVALVPGFISTDKNSGEVTNLGRGGSDYTASVIAAALNADSLEIWTDVDGFMTADPRVISTAYTINELSYVEAMELCNFGAKVVYPPTIYPVCHKNIPILIKNTFNPQGEGTIIKQEVNSGSKAIKGISSINDTSLITVTGLGMVGVIGVNFRIFKALAQNGISVFMVSQASSENSTSIGVRNQDAALACEVLNEEFSKEIEMGEISPVVAEMNLATIAIVGENMKHTPGIAGKLFGTLGRNGISVIACAQGASETNISFVVESKSLRKSLNVIHDSFFLSEYQVLNLFICGTGTVGGSLIEQIRCQQQKLMQERGLKLKVVGIADGHHALFTRAGVDLSHYKEELAEKGMPSSTQVLHDEIIGMNIFNSVFVDCTASAEVASLYKDFLMNNISVVAANKIAASSEYSVYSELKQIARRRGVKFLFETNVGAGLPIINTINDLINSGDKILKIEAVLSGTLNYIFNKISADIPFSKTIKMAQEERYSEPDPRIDLSGKDVIRKLVILAREAGYKLEQEDVEKHLFVPNDFFEGPLEEFWKKVPSLDTDFESRRQKLEDENKRWRFVAKLEDGKGSVSLQEVDSKHPFYGLEGSNNIILLTTERYKEYPMMIQGYGAGASVTAAGVFADIMSIANI</sequence>
<dbReference type="EMBL" id="CP013020">
    <property type="protein sequence ID" value="ALK83899.1"/>
    <property type="molecule type" value="Genomic_DNA"/>
</dbReference>
<dbReference type="InterPro" id="IPR005106">
    <property type="entry name" value="Asp/hSer_DH_NAD-bd"/>
</dbReference>
<keyword evidence="10" id="KW-0028">Amino-acid biosynthesis</keyword>
<evidence type="ECO:0000256" key="1">
    <source>
        <dbReference type="ARBA" id="ARBA00001920"/>
    </source>
</evidence>
<dbReference type="PANTHER" id="PTHR43070">
    <property type="match status" value="1"/>
</dbReference>
<comment type="pathway">
    <text evidence="6">Amino-acid biosynthesis; L-threonine biosynthesis; L-threonine from L-aspartate: step 1/5.</text>
</comment>
<dbReference type="InterPro" id="IPR011147">
    <property type="entry name" value="Bifunc_Aspkin/hSer_DH"/>
</dbReference>
<keyword evidence="16" id="KW-0067">ATP-binding</keyword>
<dbReference type="NCBIfam" id="NF006959">
    <property type="entry name" value="PRK09436.1"/>
    <property type="match status" value="1"/>
</dbReference>
<keyword evidence="11 29" id="KW-0808">Transferase</keyword>
<dbReference type="GO" id="GO:0004072">
    <property type="term" value="F:aspartate kinase activity"/>
    <property type="evidence" value="ECO:0007669"/>
    <property type="project" value="UniProtKB-EC"/>
</dbReference>
<evidence type="ECO:0000256" key="11">
    <source>
        <dbReference type="ARBA" id="ARBA00022679"/>
    </source>
</evidence>
<evidence type="ECO:0000313" key="29">
    <source>
        <dbReference type="EMBL" id="ALK83899.1"/>
    </source>
</evidence>
<dbReference type="PIRSF" id="PIRSF000727">
    <property type="entry name" value="ThrA"/>
    <property type="match status" value="1"/>
</dbReference>
<dbReference type="InterPro" id="IPR001048">
    <property type="entry name" value="Asp/Glu/Uridylate_kinase"/>
</dbReference>
<evidence type="ECO:0000256" key="2">
    <source>
        <dbReference type="ARBA" id="ARBA00004766"/>
    </source>
</evidence>
<keyword evidence="18 29" id="KW-0560">Oxidoreductase</keyword>
<dbReference type="GO" id="GO:0050661">
    <property type="term" value="F:NADP binding"/>
    <property type="evidence" value="ECO:0007669"/>
    <property type="project" value="InterPro"/>
</dbReference>
<evidence type="ECO:0000256" key="7">
    <source>
        <dbReference type="ARBA" id="ARBA00007952"/>
    </source>
</evidence>
<evidence type="ECO:0000256" key="12">
    <source>
        <dbReference type="ARBA" id="ARBA00022697"/>
    </source>
</evidence>
<feature type="domain" description="ACT" evidence="28">
    <location>
        <begin position="407"/>
        <end position="480"/>
    </location>
</feature>
<organism evidence="29 30">
    <name type="scientific">Phocaeicola vulgatus</name>
    <name type="common">Bacteroides vulgatus</name>
    <dbReference type="NCBI Taxonomy" id="821"/>
    <lineage>
        <taxon>Bacteria</taxon>
        <taxon>Pseudomonadati</taxon>
        <taxon>Bacteroidota</taxon>
        <taxon>Bacteroidia</taxon>
        <taxon>Bacteroidales</taxon>
        <taxon>Bacteroidaceae</taxon>
        <taxon>Phocaeicola</taxon>
    </lineage>
</organism>
<evidence type="ECO:0000256" key="13">
    <source>
        <dbReference type="ARBA" id="ARBA00022723"/>
    </source>
</evidence>
<accession>A0A0P0M1G8</accession>
<dbReference type="GO" id="GO:0009089">
    <property type="term" value="P:lysine biosynthetic process via diaminopimelate"/>
    <property type="evidence" value="ECO:0007669"/>
    <property type="project" value="UniProtKB-UniPathway"/>
</dbReference>
<evidence type="ECO:0000256" key="14">
    <source>
        <dbReference type="ARBA" id="ARBA00022741"/>
    </source>
</evidence>
<evidence type="ECO:0000256" key="6">
    <source>
        <dbReference type="ARBA" id="ARBA00005139"/>
    </source>
</evidence>
<comment type="similarity">
    <text evidence="7">In the C-terminal section; belongs to the homoserine dehydrogenase family.</text>
</comment>
<dbReference type="UniPathway" id="UPA00050">
    <property type="reaction ID" value="UER00063"/>
</dbReference>
<evidence type="ECO:0000256" key="26">
    <source>
        <dbReference type="ARBA" id="ARBA00048841"/>
    </source>
</evidence>
<evidence type="ECO:0000256" key="24">
    <source>
        <dbReference type="ARBA" id="ARBA00044938"/>
    </source>
</evidence>
<evidence type="ECO:0000256" key="21">
    <source>
        <dbReference type="ARBA" id="ARBA00023154"/>
    </source>
</evidence>
<comment type="pathway">
    <text evidence="5">Amino-acid biosynthesis; L-methionine biosynthesis via de novo pathway; L-homoserine from L-aspartate: step 3/3.</text>
</comment>
<name>A0A0P0M1G8_PHOVU</name>
<keyword evidence="22" id="KW-0486">Methionine biosynthesis</keyword>
<dbReference type="FunFam" id="3.30.2130.10:FF:000001">
    <property type="entry name" value="Bifunctional aspartokinase/homoserine dehydrogenase"/>
    <property type="match status" value="1"/>
</dbReference>
<comment type="subunit">
    <text evidence="9">Homotetramer.</text>
</comment>
<evidence type="ECO:0000256" key="25">
    <source>
        <dbReference type="ARBA" id="ARBA00048561"/>
    </source>
</evidence>
<keyword evidence="15" id="KW-0418">Kinase</keyword>
<comment type="catalytic activity">
    <reaction evidence="27">
        <text>L-homoserine + NAD(+) = L-aspartate 4-semialdehyde + NADH + H(+)</text>
        <dbReference type="Rhea" id="RHEA:15757"/>
        <dbReference type="ChEBI" id="CHEBI:15378"/>
        <dbReference type="ChEBI" id="CHEBI:57476"/>
        <dbReference type="ChEBI" id="CHEBI:57540"/>
        <dbReference type="ChEBI" id="CHEBI:57945"/>
        <dbReference type="ChEBI" id="CHEBI:537519"/>
        <dbReference type="EC" id="1.1.1.3"/>
    </reaction>
    <physiologicalReaction direction="right-to-left" evidence="27">
        <dbReference type="Rhea" id="RHEA:15759"/>
    </physiologicalReaction>
</comment>
<keyword evidence="23" id="KW-0511">Multifunctional enzyme</keyword>